<dbReference type="Proteomes" id="UP001059971">
    <property type="component" value="Chromosome 1"/>
</dbReference>
<name>A0ABM7G0M3_9SPHN</name>
<evidence type="ECO:0008006" key="4">
    <source>
        <dbReference type="Google" id="ProtNLM"/>
    </source>
</evidence>
<sequence length="114" mass="12479">MDAAVHASDFEEAKRCRDMISLMRSGVTAAEAERADLSGMERQQPGAMGLGTSRQRATPHRIGSRLPSRSHDHGHTLTCRASQVMATNARDATLRYSPPARLDRPFARVKLPAP</sequence>
<evidence type="ECO:0000313" key="2">
    <source>
        <dbReference type="EMBL" id="BBF68797.1"/>
    </source>
</evidence>
<proteinExistence type="predicted"/>
<feature type="region of interest" description="Disordered" evidence="1">
    <location>
        <begin position="33"/>
        <end position="75"/>
    </location>
</feature>
<evidence type="ECO:0000256" key="1">
    <source>
        <dbReference type="SAM" id="MobiDB-lite"/>
    </source>
</evidence>
<dbReference type="EMBL" id="AP018817">
    <property type="protein sequence ID" value="BBF68797.1"/>
    <property type="molecule type" value="Genomic_DNA"/>
</dbReference>
<gene>
    <name evidence="2" type="ORF">SBA_ch1_09970</name>
</gene>
<organism evidence="2 3">
    <name type="scientific">Sphingomonas bisphenolicum</name>
    <dbReference type="NCBI Taxonomy" id="296544"/>
    <lineage>
        <taxon>Bacteria</taxon>
        <taxon>Pseudomonadati</taxon>
        <taxon>Pseudomonadota</taxon>
        <taxon>Alphaproteobacteria</taxon>
        <taxon>Sphingomonadales</taxon>
        <taxon>Sphingomonadaceae</taxon>
        <taxon>Sphingomonas</taxon>
    </lineage>
</organism>
<keyword evidence="3" id="KW-1185">Reference proteome</keyword>
<evidence type="ECO:0000313" key="3">
    <source>
        <dbReference type="Proteomes" id="UP001059971"/>
    </source>
</evidence>
<protein>
    <recommendedName>
        <fullName evidence="4">UVR domain-containing protein</fullName>
    </recommendedName>
</protein>
<accession>A0ABM7G0M3</accession>
<reference evidence="2" key="1">
    <citation type="submission" date="2018-07" db="EMBL/GenBank/DDBJ databases">
        <title>Complete genome sequence of Sphingomonas bisphenolicum strain AO1, a bisphenol A degradative bacterium isolated from Japanese farm field.</title>
        <authorList>
            <person name="Murakami M."/>
            <person name="Koh M."/>
            <person name="Koba S."/>
            <person name="Matsumura Y."/>
        </authorList>
    </citation>
    <scope>NUCLEOTIDE SEQUENCE</scope>
    <source>
        <strain evidence="2">AO1</strain>
    </source>
</reference>